<keyword evidence="1" id="KW-1133">Transmembrane helix</keyword>
<name>A0AA39YUR6_9PEZI</name>
<gene>
    <name evidence="3" type="ORF">B0T16DRAFT_69313</name>
</gene>
<evidence type="ECO:0000313" key="4">
    <source>
        <dbReference type="Proteomes" id="UP001174936"/>
    </source>
</evidence>
<keyword evidence="2" id="KW-0732">Signal</keyword>
<sequence>MPRRPRCRTSSFACAVAVFLSLPPCCCAHCCASSSMCLPFPSKSARIRLPLAARFALPLVQCCSVCVSVAFFAAAVDEVW</sequence>
<keyword evidence="1" id="KW-0472">Membrane</keyword>
<evidence type="ECO:0000256" key="2">
    <source>
        <dbReference type="SAM" id="SignalP"/>
    </source>
</evidence>
<dbReference type="AlphaFoldDB" id="A0AA39YUR6"/>
<reference evidence="3" key="1">
    <citation type="submission" date="2023-06" db="EMBL/GenBank/DDBJ databases">
        <title>Genome-scale phylogeny and comparative genomics of the fungal order Sordariales.</title>
        <authorList>
            <consortium name="Lawrence Berkeley National Laboratory"/>
            <person name="Hensen N."/>
            <person name="Bonometti L."/>
            <person name="Westerberg I."/>
            <person name="Brannstrom I.O."/>
            <person name="Guillou S."/>
            <person name="Cros-Aarteil S."/>
            <person name="Calhoun S."/>
            <person name="Haridas S."/>
            <person name="Kuo A."/>
            <person name="Mondo S."/>
            <person name="Pangilinan J."/>
            <person name="Riley R."/>
            <person name="Labutti K."/>
            <person name="Andreopoulos B."/>
            <person name="Lipzen A."/>
            <person name="Chen C."/>
            <person name="Yanf M."/>
            <person name="Daum C."/>
            <person name="Ng V."/>
            <person name="Clum A."/>
            <person name="Steindorff A."/>
            <person name="Ohm R."/>
            <person name="Martin F."/>
            <person name="Silar P."/>
            <person name="Natvig D."/>
            <person name="Lalanne C."/>
            <person name="Gautier V."/>
            <person name="Ament-Velasquez S.L."/>
            <person name="Kruys A."/>
            <person name="Hutchinson M.I."/>
            <person name="Powell A.J."/>
            <person name="Barry K."/>
            <person name="Miller A.N."/>
            <person name="Grigoriev I.V."/>
            <person name="Debuchy R."/>
            <person name="Gladieux P."/>
            <person name="Thoren M.H."/>
            <person name="Johannesson H."/>
        </authorList>
    </citation>
    <scope>NUCLEOTIDE SEQUENCE</scope>
    <source>
        <strain evidence="3">SMH2532-1</strain>
    </source>
</reference>
<protein>
    <recommendedName>
        <fullName evidence="5">Secreted protein</fullName>
    </recommendedName>
</protein>
<dbReference type="EMBL" id="JAULSV010000001">
    <property type="protein sequence ID" value="KAK0657855.1"/>
    <property type="molecule type" value="Genomic_DNA"/>
</dbReference>
<comment type="caution">
    <text evidence="3">The sequence shown here is derived from an EMBL/GenBank/DDBJ whole genome shotgun (WGS) entry which is preliminary data.</text>
</comment>
<evidence type="ECO:0000256" key="1">
    <source>
        <dbReference type="SAM" id="Phobius"/>
    </source>
</evidence>
<evidence type="ECO:0000313" key="3">
    <source>
        <dbReference type="EMBL" id="KAK0657855.1"/>
    </source>
</evidence>
<proteinExistence type="predicted"/>
<dbReference type="Proteomes" id="UP001174936">
    <property type="component" value="Unassembled WGS sequence"/>
</dbReference>
<keyword evidence="4" id="KW-1185">Reference proteome</keyword>
<organism evidence="3 4">
    <name type="scientific">Cercophora newfieldiana</name>
    <dbReference type="NCBI Taxonomy" id="92897"/>
    <lineage>
        <taxon>Eukaryota</taxon>
        <taxon>Fungi</taxon>
        <taxon>Dikarya</taxon>
        <taxon>Ascomycota</taxon>
        <taxon>Pezizomycotina</taxon>
        <taxon>Sordariomycetes</taxon>
        <taxon>Sordariomycetidae</taxon>
        <taxon>Sordariales</taxon>
        <taxon>Lasiosphaeriaceae</taxon>
        <taxon>Cercophora</taxon>
    </lineage>
</organism>
<feature type="chain" id="PRO_5041389806" description="Secreted protein" evidence="2">
    <location>
        <begin position="29"/>
        <end position="80"/>
    </location>
</feature>
<accession>A0AA39YUR6</accession>
<keyword evidence="1" id="KW-0812">Transmembrane</keyword>
<feature type="transmembrane region" description="Helical" evidence="1">
    <location>
        <begin position="51"/>
        <end position="76"/>
    </location>
</feature>
<evidence type="ECO:0008006" key="5">
    <source>
        <dbReference type="Google" id="ProtNLM"/>
    </source>
</evidence>
<feature type="signal peptide" evidence="2">
    <location>
        <begin position="1"/>
        <end position="28"/>
    </location>
</feature>